<proteinExistence type="predicted"/>
<accession>A0A1C7FG00</accession>
<dbReference type="SUPFAM" id="SSF54403">
    <property type="entry name" value="Cystatin/monellin"/>
    <property type="match status" value="1"/>
</dbReference>
<dbReference type="CDD" id="cd00042">
    <property type="entry name" value="CY"/>
    <property type="match status" value="1"/>
</dbReference>
<sequence length="120" mass="13095">MKKLMAIAALATLSLAGCATQSEPKQATSPICQNKMLAGGWQVAEMTPEVEKAVATLMDRMNTASPLKQVNEVRSQVVNGTNYAIEIELENGEIWHAIVYRNIRGDYMIDSVAKQGKLCP</sequence>
<dbReference type="STRING" id="45658.VSVS12_04144"/>
<dbReference type="PROSITE" id="PS51257">
    <property type="entry name" value="PROKAR_LIPOPROTEIN"/>
    <property type="match status" value="1"/>
</dbReference>
<dbReference type="Pfam" id="PF00031">
    <property type="entry name" value="Cystatin"/>
    <property type="match status" value="1"/>
</dbReference>
<evidence type="ECO:0000256" key="1">
    <source>
        <dbReference type="SAM" id="SignalP"/>
    </source>
</evidence>
<dbReference type="EMBL" id="CP016415">
    <property type="protein sequence ID" value="ANU38647.1"/>
    <property type="molecule type" value="Genomic_DNA"/>
</dbReference>
<reference evidence="3 4" key="1">
    <citation type="submission" date="2016-07" db="EMBL/GenBank/DDBJ databases">
        <title>Genome sequencing of Vibrio scophthalmi strain VS-05, an isolated from Paralichthys olivaceus.</title>
        <authorList>
            <person name="Han H.-J."/>
        </authorList>
    </citation>
    <scope>NUCLEOTIDE SEQUENCE [LARGE SCALE GENOMIC DNA]</scope>
    <source>
        <strain evidence="3 4">VS-05</strain>
    </source>
</reference>
<evidence type="ECO:0000313" key="3">
    <source>
        <dbReference type="EMBL" id="ANU38647.1"/>
    </source>
</evidence>
<protein>
    <recommendedName>
        <fullName evidence="2">Cystatin domain-containing protein</fullName>
    </recommendedName>
</protein>
<evidence type="ECO:0000259" key="2">
    <source>
        <dbReference type="Pfam" id="PF00031"/>
    </source>
</evidence>
<feature type="domain" description="Cystatin" evidence="2">
    <location>
        <begin position="49"/>
        <end position="99"/>
    </location>
</feature>
<keyword evidence="1" id="KW-0732">Signal</keyword>
<feature type="signal peptide" evidence="1">
    <location>
        <begin position="1"/>
        <end position="21"/>
    </location>
</feature>
<dbReference type="PATRIC" id="fig|45658.7.peg.3569"/>
<dbReference type="GO" id="GO:0004869">
    <property type="term" value="F:cysteine-type endopeptidase inhibitor activity"/>
    <property type="evidence" value="ECO:0007669"/>
    <property type="project" value="InterPro"/>
</dbReference>
<dbReference type="InterPro" id="IPR000010">
    <property type="entry name" value="Cystatin_dom"/>
</dbReference>
<evidence type="ECO:0000313" key="4">
    <source>
        <dbReference type="Proteomes" id="UP000092528"/>
    </source>
</evidence>
<dbReference type="AlphaFoldDB" id="A0A1C7FG00"/>
<dbReference type="Proteomes" id="UP000092528">
    <property type="component" value="Chromosome 2"/>
</dbReference>
<dbReference type="InterPro" id="IPR046350">
    <property type="entry name" value="Cystatin_sf"/>
</dbReference>
<dbReference type="RefSeq" id="WP_065546398.1">
    <property type="nucleotide sequence ID" value="NZ_CP016415.1"/>
</dbReference>
<dbReference type="Gene3D" id="3.10.450.10">
    <property type="match status" value="1"/>
</dbReference>
<organism evidence="3 4">
    <name type="scientific">Vibrio scophthalmi</name>
    <dbReference type="NCBI Taxonomy" id="45658"/>
    <lineage>
        <taxon>Bacteria</taxon>
        <taxon>Pseudomonadati</taxon>
        <taxon>Pseudomonadota</taxon>
        <taxon>Gammaproteobacteria</taxon>
        <taxon>Vibrionales</taxon>
        <taxon>Vibrionaceae</taxon>
        <taxon>Vibrio</taxon>
    </lineage>
</organism>
<keyword evidence="4" id="KW-1185">Reference proteome</keyword>
<name>A0A1C7FG00_9VIBR</name>
<gene>
    <name evidence="3" type="ORF">VSVS05_03610</name>
</gene>
<feature type="chain" id="PRO_5008885649" description="Cystatin domain-containing protein" evidence="1">
    <location>
        <begin position="22"/>
        <end position="120"/>
    </location>
</feature>